<dbReference type="AlphaFoldDB" id="A0A937UVD1"/>
<evidence type="ECO:0000313" key="2">
    <source>
        <dbReference type="EMBL" id="MBL7633135.1"/>
    </source>
</evidence>
<evidence type="ECO:0000256" key="1">
    <source>
        <dbReference type="SAM" id="MobiDB-lite"/>
    </source>
</evidence>
<dbReference type="InterPro" id="IPR016084">
    <property type="entry name" value="Haem_Oase-like_multi-hlx"/>
</dbReference>
<evidence type="ECO:0000313" key="3">
    <source>
        <dbReference type="Proteomes" id="UP000604475"/>
    </source>
</evidence>
<dbReference type="SUPFAM" id="SSF48613">
    <property type="entry name" value="Heme oxygenase-like"/>
    <property type="match status" value="1"/>
</dbReference>
<proteinExistence type="predicted"/>
<feature type="region of interest" description="Disordered" evidence="1">
    <location>
        <begin position="1"/>
        <end position="37"/>
    </location>
</feature>
<organism evidence="2 3">
    <name type="scientific">Frankia nepalensis</name>
    <dbReference type="NCBI Taxonomy" id="1836974"/>
    <lineage>
        <taxon>Bacteria</taxon>
        <taxon>Bacillati</taxon>
        <taxon>Actinomycetota</taxon>
        <taxon>Actinomycetes</taxon>
        <taxon>Frankiales</taxon>
        <taxon>Frankiaceae</taxon>
        <taxon>Frankia</taxon>
    </lineage>
</organism>
<dbReference type="RefSeq" id="WP_203000153.1">
    <property type="nucleotide sequence ID" value="NZ_JADWYU010000132.1"/>
</dbReference>
<name>A0A937UVD1_9ACTN</name>
<keyword evidence="3" id="KW-1185">Reference proteome</keyword>
<protein>
    <recommendedName>
        <fullName evidence="4">Iron-containing redox enzyme family protein</fullName>
    </recommendedName>
</protein>
<reference evidence="2" key="1">
    <citation type="submission" date="2020-12" db="EMBL/GenBank/DDBJ databases">
        <title>Genomic characterization of non-nitrogen-fixing Frankia strains.</title>
        <authorList>
            <person name="Carlos-Shanley C."/>
            <person name="Guerra T."/>
            <person name="Hahn D."/>
        </authorList>
    </citation>
    <scope>NUCLEOTIDE SEQUENCE</scope>
    <source>
        <strain evidence="2">CN6</strain>
    </source>
</reference>
<comment type="caution">
    <text evidence="2">The sequence shown here is derived from an EMBL/GenBank/DDBJ whole genome shotgun (WGS) entry which is preliminary data.</text>
</comment>
<dbReference type="Proteomes" id="UP000604475">
    <property type="component" value="Unassembled WGS sequence"/>
</dbReference>
<dbReference type="Gene3D" id="1.20.910.10">
    <property type="entry name" value="Heme oxygenase-like"/>
    <property type="match status" value="1"/>
</dbReference>
<sequence length="285" mass="30644">MTQYSDHTGRAAPAPAVGNSTVTGEGTGTGKEDDPGSETVAFAAYEAGVTPARQAVEYHPGLRGLLADDGDPRLFHAWMLRYSVHGVHMTRPVEGWISTAGDHCAEIGLADLGRALRAHARAESGHEQMMITDARYLATHPAGRDGIDLEALFAAPPLASALDYIELHHDTIEGTRPYGQVAIEYEIERLSTAIGPTVLVAARRFIGPDGAGYSFVADHVELDQGHTTFNRRQLTGVLTERPDDLEYLVATGTRALRTYLGFLTECLDLARADLTGRQPLAGASR</sequence>
<accession>A0A937UVD1</accession>
<dbReference type="EMBL" id="JAEACQ010000373">
    <property type="protein sequence ID" value="MBL7633135.1"/>
    <property type="molecule type" value="Genomic_DNA"/>
</dbReference>
<gene>
    <name evidence="2" type="ORF">I7412_39480</name>
</gene>
<evidence type="ECO:0008006" key="4">
    <source>
        <dbReference type="Google" id="ProtNLM"/>
    </source>
</evidence>